<evidence type="ECO:0000313" key="2">
    <source>
        <dbReference type="EMBL" id="MBB4710339.1"/>
    </source>
</evidence>
<proteinExistence type="predicted"/>
<dbReference type="Proteomes" id="UP000565089">
    <property type="component" value="Unassembled WGS sequence"/>
</dbReference>
<feature type="region of interest" description="Disordered" evidence="1">
    <location>
        <begin position="77"/>
        <end position="114"/>
    </location>
</feature>
<evidence type="ECO:0000313" key="3">
    <source>
        <dbReference type="Proteomes" id="UP000565089"/>
    </source>
</evidence>
<gene>
    <name evidence="2" type="ORF">BJ965_000221</name>
</gene>
<dbReference type="InterPro" id="IPR036259">
    <property type="entry name" value="MFS_trans_sf"/>
</dbReference>
<evidence type="ECO:0000256" key="1">
    <source>
        <dbReference type="SAM" id="MobiDB-lite"/>
    </source>
</evidence>
<sequence length="114" mass="11384">MFGLGGQLVNVTIMAVRQAVTPDGLQGRAAATITFAGMGLTPLGSLAGGFLAEEWGLRTGLLVTAAGMLLSPRGDGPLLARPPGAGASGTARHAADGRSHRVPGPQQGELIFPG</sequence>
<keyword evidence="3" id="KW-1185">Reference proteome</keyword>
<dbReference type="Gene3D" id="1.20.1250.20">
    <property type="entry name" value="MFS general substrate transporter like domains"/>
    <property type="match status" value="1"/>
</dbReference>
<name>A0A7W7DI00_9ACTN</name>
<organism evidence="2 3">
    <name type="scientific">Streptomyces luteogriseus</name>
    <dbReference type="NCBI Taxonomy" id="68233"/>
    <lineage>
        <taxon>Bacteria</taxon>
        <taxon>Bacillati</taxon>
        <taxon>Actinomycetota</taxon>
        <taxon>Actinomycetes</taxon>
        <taxon>Kitasatosporales</taxon>
        <taxon>Streptomycetaceae</taxon>
        <taxon>Streptomyces</taxon>
    </lineage>
</organism>
<dbReference type="EMBL" id="JACHMS010000001">
    <property type="protein sequence ID" value="MBB4710339.1"/>
    <property type="molecule type" value="Genomic_DNA"/>
</dbReference>
<dbReference type="SUPFAM" id="SSF103473">
    <property type="entry name" value="MFS general substrate transporter"/>
    <property type="match status" value="1"/>
</dbReference>
<dbReference type="AlphaFoldDB" id="A0A7W7DI00"/>
<accession>A0A7W7DI00</accession>
<protein>
    <submittedName>
        <fullName evidence="2">MFS family permease</fullName>
    </submittedName>
</protein>
<reference evidence="2 3" key="1">
    <citation type="submission" date="2020-08" db="EMBL/GenBank/DDBJ databases">
        <title>Sequencing the genomes of 1000 actinobacteria strains.</title>
        <authorList>
            <person name="Klenk H.-P."/>
        </authorList>
    </citation>
    <scope>NUCLEOTIDE SEQUENCE [LARGE SCALE GENOMIC DNA]</scope>
    <source>
        <strain evidence="2 3">DSM 40483</strain>
    </source>
</reference>
<comment type="caution">
    <text evidence="2">The sequence shown here is derived from an EMBL/GenBank/DDBJ whole genome shotgun (WGS) entry which is preliminary data.</text>
</comment>